<name>A0A4Y2IFG3_ARAVE</name>
<accession>A0A4Y2IFG3</accession>
<keyword evidence="2" id="KW-1185">Reference proteome</keyword>
<evidence type="ECO:0000313" key="2">
    <source>
        <dbReference type="Proteomes" id="UP000499080"/>
    </source>
</evidence>
<evidence type="ECO:0000313" key="1">
    <source>
        <dbReference type="EMBL" id="GBM76310.1"/>
    </source>
</evidence>
<dbReference type="EMBL" id="BGPR01002613">
    <property type="protein sequence ID" value="GBM76310.1"/>
    <property type="molecule type" value="Genomic_DNA"/>
</dbReference>
<dbReference type="Proteomes" id="UP000499080">
    <property type="component" value="Unassembled WGS sequence"/>
</dbReference>
<comment type="caution">
    <text evidence="1">The sequence shown here is derived from an EMBL/GenBank/DDBJ whole genome shotgun (WGS) entry which is preliminary data.</text>
</comment>
<protein>
    <submittedName>
        <fullName evidence="1">Uncharacterized protein</fullName>
    </submittedName>
</protein>
<sequence>MIVNTLTPKPAVTGLATFILVGRISAGCCSERGEKAVGRVAIKGNLKREMKGLLFISSTTRSEKKRENEADESIPRIIYRVQRVKSTQVGETDEQRGRMTMSLNACAKRKHPPDIGSFDKVPPEERMANYPVVSPSKARCTLADSCR</sequence>
<reference evidence="1 2" key="1">
    <citation type="journal article" date="2019" name="Sci. Rep.">
        <title>Orb-weaving spider Araneus ventricosus genome elucidates the spidroin gene catalogue.</title>
        <authorList>
            <person name="Kono N."/>
            <person name="Nakamura H."/>
            <person name="Ohtoshi R."/>
            <person name="Moran D.A.P."/>
            <person name="Shinohara A."/>
            <person name="Yoshida Y."/>
            <person name="Fujiwara M."/>
            <person name="Mori M."/>
            <person name="Tomita M."/>
            <person name="Arakawa K."/>
        </authorList>
    </citation>
    <scope>NUCLEOTIDE SEQUENCE [LARGE SCALE GENOMIC DNA]</scope>
</reference>
<dbReference type="AlphaFoldDB" id="A0A4Y2IFG3"/>
<organism evidence="1 2">
    <name type="scientific">Araneus ventricosus</name>
    <name type="common">Orbweaver spider</name>
    <name type="synonym">Epeira ventricosa</name>
    <dbReference type="NCBI Taxonomy" id="182803"/>
    <lineage>
        <taxon>Eukaryota</taxon>
        <taxon>Metazoa</taxon>
        <taxon>Ecdysozoa</taxon>
        <taxon>Arthropoda</taxon>
        <taxon>Chelicerata</taxon>
        <taxon>Arachnida</taxon>
        <taxon>Araneae</taxon>
        <taxon>Araneomorphae</taxon>
        <taxon>Entelegynae</taxon>
        <taxon>Araneoidea</taxon>
        <taxon>Araneidae</taxon>
        <taxon>Araneus</taxon>
    </lineage>
</organism>
<gene>
    <name evidence="1" type="ORF">AVEN_214736_1</name>
</gene>
<proteinExistence type="predicted"/>